<reference evidence="7 8" key="1">
    <citation type="submission" date="2018-04" db="EMBL/GenBank/DDBJ databases">
        <title>Genomic Encyclopedia of Archaeal and Bacterial Type Strains, Phase II (KMG-II): from individual species to whole genera.</title>
        <authorList>
            <person name="Goeker M."/>
        </authorList>
    </citation>
    <scope>NUCLEOTIDE SEQUENCE [LARGE SCALE GENOMIC DNA]</scope>
    <source>
        <strain evidence="7 8">DSM 100162</strain>
    </source>
</reference>
<gene>
    <name evidence="7" type="ORF">C8N40_102393</name>
</gene>
<keyword evidence="2" id="KW-0732">Signal</keyword>
<dbReference type="InterPro" id="IPR013780">
    <property type="entry name" value="Glyco_hydro_b"/>
</dbReference>
<dbReference type="SUPFAM" id="SSF51445">
    <property type="entry name" value="(Trans)glycosidases"/>
    <property type="match status" value="1"/>
</dbReference>
<feature type="domain" description="Glycosyl hydrolase family 30 TIM-barrel" evidence="5">
    <location>
        <begin position="87"/>
        <end position="417"/>
    </location>
</feature>
<organism evidence="7 8">
    <name type="scientific">Pontibacter mucosus</name>
    <dbReference type="NCBI Taxonomy" id="1649266"/>
    <lineage>
        <taxon>Bacteria</taxon>
        <taxon>Pseudomonadati</taxon>
        <taxon>Bacteroidota</taxon>
        <taxon>Cytophagia</taxon>
        <taxon>Cytophagales</taxon>
        <taxon>Hymenobacteraceae</taxon>
        <taxon>Pontibacter</taxon>
    </lineage>
</organism>
<dbReference type="Gene3D" id="3.20.20.80">
    <property type="entry name" value="Glycosidases"/>
    <property type="match status" value="1"/>
</dbReference>
<evidence type="ECO:0000313" key="7">
    <source>
        <dbReference type="EMBL" id="PTX21417.1"/>
    </source>
</evidence>
<evidence type="ECO:0000256" key="2">
    <source>
        <dbReference type="ARBA" id="ARBA00022729"/>
    </source>
</evidence>
<dbReference type="InterPro" id="IPR033452">
    <property type="entry name" value="GH30_C"/>
</dbReference>
<dbReference type="InterPro" id="IPR001139">
    <property type="entry name" value="Glyco_hydro_30"/>
</dbReference>
<dbReference type="InterPro" id="IPR033453">
    <property type="entry name" value="Glyco_hydro_30_TIM-barrel"/>
</dbReference>
<protein>
    <submittedName>
        <fullName evidence="7">Glucosylceramidase</fullName>
    </submittedName>
</protein>
<dbReference type="EMBL" id="QBKI01000002">
    <property type="protein sequence ID" value="PTX21417.1"/>
    <property type="molecule type" value="Genomic_DNA"/>
</dbReference>
<keyword evidence="3 4" id="KW-0378">Hydrolase</keyword>
<keyword evidence="4" id="KW-0326">Glycosidase</keyword>
<accession>A0A2T5YQ30</accession>
<proteinExistence type="inferred from homology"/>
<evidence type="ECO:0000259" key="5">
    <source>
        <dbReference type="Pfam" id="PF02055"/>
    </source>
</evidence>
<dbReference type="Proteomes" id="UP000244225">
    <property type="component" value="Unassembled WGS sequence"/>
</dbReference>
<dbReference type="InterPro" id="IPR017853">
    <property type="entry name" value="GH"/>
</dbReference>
<feature type="domain" description="Glycosyl hydrolase family 30 beta sandwich" evidence="6">
    <location>
        <begin position="420"/>
        <end position="479"/>
    </location>
</feature>
<evidence type="ECO:0000256" key="1">
    <source>
        <dbReference type="ARBA" id="ARBA00005382"/>
    </source>
</evidence>
<dbReference type="GO" id="GO:0006680">
    <property type="term" value="P:glucosylceramide catabolic process"/>
    <property type="evidence" value="ECO:0007669"/>
    <property type="project" value="TreeGrafter"/>
</dbReference>
<evidence type="ECO:0000259" key="6">
    <source>
        <dbReference type="Pfam" id="PF17189"/>
    </source>
</evidence>
<sequence length="481" mass="52961">MLHLSFTKKILHRTLMVSLIITGLVACKKESSGEEEQTTGAEVALWLTTPDQSSLFELQDSSITFGTSANQFQTIEVDDAQTFQSMDGFGYTLTGGSAMLLHQMAPQERAAILQELFGSDGNNIGVSYLRVSIGASDLDPEVFSYNDLPAGQTDEMMEQFDLSPDKKYLIPVLKEILAINPDILIMGSPWSPPTWMKTNNNSIGGSLKPAHYDAYARYFVKYVEGMAAEGITIDAITVQNEPLHPGNNPSLLMQAQDQANFIKQSLGPAFKAANLSTKIVIYDHNADRPDYPISILDDPEAKQYIDGSAFHLYGGTIDALSKVHAAHPDKHLYFTEQWIGAPGNFAGDVRWHLKNLIIGAPRNWSKTVLEWNLAADPQQKPHTPGGCTQCLGALTIDGNTITRNPAYYIIAHASKFVRPGSVRVQSDELKELPNVAYKTPDGKTVLIVLNDSEYRQRFNIRHEGKVVATKLNAGAVGTYVW</sequence>
<comment type="similarity">
    <text evidence="1 4">Belongs to the glycosyl hydrolase 30 family.</text>
</comment>
<dbReference type="Pfam" id="PF02055">
    <property type="entry name" value="Glyco_hydro_30"/>
    <property type="match status" value="1"/>
</dbReference>
<keyword evidence="8" id="KW-1185">Reference proteome</keyword>
<dbReference type="RefSeq" id="WP_245905007.1">
    <property type="nucleotide sequence ID" value="NZ_QBKI01000002.1"/>
</dbReference>
<dbReference type="PANTHER" id="PTHR11069:SF23">
    <property type="entry name" value="LYSOSOMAL ACID GLUCOSYLCERAMIDASE"/>
    <property type="match status" value="1"/>
</dbReference>
<evidence type="ECO:0000313" key="8">
    <source>
        <dbReference type="Proteomes" id="UP000244225"/>
    </source>
</evidence>
<dbReference type="GO" id="GO:0016020">
    <property type="term" value="C:membrane"/>
    <property type="evidence" value="ECO:0007669"/>
    <property type="project" value="GOC"/>
</dbReference>
<name>A0A2T5YQ30_9BACT</name>
<dbReference type="AlphaFoldDB" id="A0A2T5YQ30"/>
<dbReference type="GO" id="GO:0004348">
    <property type="term" value="F:glucosylceramidase activity"/>
    <property type="evidence" value="ECO:0007669"/>
    <property type="project" value="InterPro"/>
</dbReference>
<dbReference type="PANTHER" id="PTHR11069">
    <property type="entry name" value="GLUCOSYLCERAMIDASE"/>
    <property type="match status" value="1"/>
</dbReference>
<dbReference type="Gene3D" id="2.60.40.1180">
    <property type="entry name" value="Golgi alpha-mannosidase II"/>
    <property type="match status" value="1"/>
</dbReference>
<evidence type="ECO:0000256" key="3">
    <source>
        <dbReference type="ARBA" id="ARBA00022801"/>
    </source>
</evidence>
<comment type="caution">
    <text evidence="7">The sequence shown here is derived from an EMBL/GenBank/DDBJ whole genome shotgun (WGS) entry which is preliminary data.</text>
</comment>
<evidence type="ECO:0000256" key="4">
    <source>
        <dbReference type="RuleBase" id="RU361188"/>
    </source>
</evidence>
<dbReference type="Pfam" id="PF17189">
    <property type="entry name" value="Glyco_hydro_30C"/>
    <property type="match status" value="1"/>
</dbReference>